<accession>A0A679FTY3</accession>
<evidence type="ECO:0000313" key="2">
    <source>
        <dbReference type="Proteomes" id="UP000501421"/>
    </source>
</evidence>
<name>A0A679FTY3_9BACL</name>
<sequence>MIYAIGFPNFQGITSIETDLPVLNKGDVVVINVRNRFLFKTGSTPTSYSLKAILPTLSQKEALRQFLWNGGTIITPLIEPCKPVMTCE</sequence>
<keyword evidence="2" id="KW-1185">Reference proteome</keyword>
<dbReference type="Proteomes" id="UP000501421">
    <property type="component" value="Chromosome"/>
</dbReference>
<proteinExistence type="predicted"/>
<dbReference type="AlphaFoldDB" id="A0A679FTY3"/>
<dbReference type="RefSeq" id="WP_061912134.1">
    <property type="nucleotide sequence ID" value="NZ_AP022557.1"/>
</dbReference>
<organism evidence="1 2">
    <name type="scientific">Geobacillus subterraneus</name>
    <dbReference type="NCBI Taxonomy" id="129338"/>
    <lineage>
        <taxon>Bacteria</taxon>
        <taxon>Bacillati</taxon>
        <taxon>Bacillota</taxon>
        <taxon>Bacilli</taxon>
        <taxon>Bacillales</taxon>
        <taxon>Anoxybacillaceae</taxon>
        <taxon>Geobacillus</taxon>
    </lineage>
</organism>
<dbReference type="EMBL" id="AP022557">
    <property type="protein sequence ID" value="BBW96214.1"/>
    <property type="molecule type" value="Genomic_DNA"/>
</dbReference>
<evidence type="ECO:0000313" key="1">
    <source>
        <dbReference type="EMBL" id="BBW96214.1"/>
    </source>
</evidence>
<protein>
    <submittedName>
        <fullName evidence="1">Uncharacterized protein</fullName>
    </submittedName>
</protein>
<reference evidence="2" key="1">
    <citation type="journal article" date="2020" name="Microbiol. Resour. Announc.">
        <title>Complete Genome Sequence of Geobacillus sp. Strain E55-1, Isolated from Mine Geyser in Japan.</title>
        <authorList>
            <person name="Miyazaki K."/>
            <person name="Hase E."/>
            <person name="Tokito N."/>
        </authorList>
    </citation>
    <scope>NUCLEOTIDE SEQUENCE [LARGE SCALE GENOMIC DNA]</scope>
    <source>
        <strain evidence="2">E55-1</strain>
    </source>
</reference>
<gene>
    <name evidence="1" type="ORF">GsuE55_10470</name>
</gene>